<feature type="compositionally biased region" description="Low complexity" evidence="1">
    <location>
        <begin position="13"/>
        <end position="29"/>
    </location>
</feature>
<evidence type="ECO:0000313" key="3">
    <source>
        <dbReference type="Proteomes" id="UP000256645"/>
    </source>
</evidence>
<dbReference type="EMBL" id="PDLM01000002">
    <property type="protein sequence ID" value="RDW84714.1"/>
    <property type="molecule type" value="Genomic_DNA"/>
</dbReference>
<accession>A0A3D8SF23</accession>
<evidence type="ECO:0000313" key="2">
    <source>
        <dbReference type="EMBL" id="RDW84714.1"/>
    </source>
</evidence>
<comment type="caution">
    <text evidence="2">The sequence shown here is derived from an EMBL/GenBank/DDBJ whole genome shotgun (WGS) entry which is preliminary data.</text>
</comment>
<reference evidence="2 3" key="1">
    <citation type="journal article" date="2018" name="IMA Fungus">
        <title>IMA Genome-F 9: Draft genome sequence of Annulohypoxylon stygium, Aspergillus mulundensis, Berkeleyomyces basicola (syn. Thielaviopsis basicola), Ceratocystis smalleyi, two Cercospora beticola strains, Coleophoma cylindrospora, Fusarium fracticaudum, Phialophora cf. hyalina, and Morchella septimelata.</title>
        <authorList>
            <person name="Wingfield B.D."/>
            <person name="Bills G.F."/>
            <person name="Dong Y."/>
            <person name="Huang W."/>
            <person name="Nel W.J."/>
            <person name="Swalarsk-Parry B.S."/>
            <person name="Vaghefi N."/>
            <person name="Wilken P.M."/>
            <person name="An Z."/>
            <person name="de Beer Z.W."/>
            <person name="De Vos L."/>
            <person name="Chen L."/>
            <person name="Duong T.A."/>
            <person name="Gao Y."/>
            <person name="Hammerbacher A."/>
            <person name="Kikkert J.R."/>
            <person name="Li Y."/>
            <person name="Li H."/>
            <person name="Li K."/>
            <person name="Li Q."/>
            <person name="Liu X."/>
            <person name="Ma X."/>
            <person name="Naidoo K."/>
            <person name="Pethybridge S.J."/>
            <person name="Sun J."/>
            <person name="Steenkamp E.T."/>
            <person name="van der Nest M.A."/>
            <person name="van Wyk S."/>
            <person name="Wingfield M.J."/>
            <person name="Xiong C."/>
            <person name="Yue Q."/>
            <person name="Zhang X."/>
        </authorList>
    </citation>
    <scope>NUCLEOTIDE SEQUENCE [LARGE SCALE GENOMIC DNA]</scope>
    <source>
        <strain evidence="2 3">BP6252</strain>
    </source>
</reference>
<feature type="region of interest" description="Disordered" evidence="1">
    <location>
        <begin position="66"/>
        <end position="137"/>
    </location>
</feature>
<protein>
    <submittedName>
        <fullName evidence="2">Uncharacterized protein</fullName>
    </submittedName>
</protein>
<feature type="compositionally biased region" description="Low complexity" evidence="1">
    <location>
        <begin position="66"/>
        <end position="89"/>
    </location>
</feature>
<proteinExistence type="predicted"/>
<sequence length="181" mass="19581">MTFRDAWQRVISTHRPSSSSSNTSAFSSGISTPLNQNPVTAAVLSPIQPVTIPMATMLAMNEAQIASQSPASSSPTSQLSKTTTATSTRSRLRLGRTFPWGSSKSASSKKKSKNSSSDDEDDEWYGPKRMKYRGPVNQKHKELLESFEWKFGRNASLSGASWCSGVSPCASRSASLVPDEN</sequence>
<organism evidence="2 3">
    <name type="scientific">Coleophoma cylindrospora</name>
    <dbReference type="NCBI Taxonomy" id="1849047"/>
    <lineage>
        <taxon>Eukaryota</taxon>
        <taxon>Fungi</taxon>
        <taxon>Dikarya</taxon>
        <taxon>Ascomycota</taxon>
        <taxon>Pezizomycotina</taxon>
        <taxon>Leotiomycetes</taxon>
        <taxon>Helotiales</taxon>
        <taxon>Dermateaceae</taxon>
        <taxon>Coleophoma</taxon>
    </lineage>
</organism>
<dbReference type="OrthoDB" id="10403025at2759"/>
<name>A0A3D8SF23_9HELO</name>
<feature type="region of interest" description="Disordered" evidence="1">
    <location>
        <begin position="1"/>
        <end position="29"/>
    </location>
</feature>
<dbReference type="AlphaFoldDB" id="A0A3D8SF23"/>
<gene>
    <name evidence="2" type="ORF">BP6252_02304</name>
</gene>
<dbReference type="Proteomes" id="UP000256645">
    <property type="component" value="Unassembled WGS sequence"/>
</dbReference>
<feature type="region of interest" description="Disordered" evidence="1">
    <location>
        <begin position="158"/>
        <end position="181"/>
    </location>
</feature>
<keyword evidence="3" id="KW-1185">Reference proteome</keyword>
<evidence type="ECO:0000256" key="1">
    <source>
        <dbReference type="SAM" id="MobiDB-lite"/>
    </source>
</evidence>